<feature type="non-terminal residue" evidence="2">
    <location>
        <position position="1"/>
    </location>
</feature>
<dbReference type="Proteomes" id="UP000694005">
    <property type="component" value="Chromosome A06"/>
</dbReference>
<name>A0A3P5YLI7_BRACM</name>
<dbReference type="EMBL" id="LR031569">
    <property type="protein sequence ID" value="VDC67979.1"/>
    <property type="molecule type" value="Genomic_DNA"/>
</dbReference>
<accession>A0A3P5YLI7</accession>
<gene>
    <name evidence="2" type="ORF">BRAA06T26519Z</name>
    <name evidence="1" type="ORF">BRAPAZ1V2_A06P43450.2</name>
</gene>
<dbReference type="EMBL" id="LS974622">
    <property type="protein sequence ID" value="CAG7872105.1"/>
    <property type="molecule type" value="Genomic_DNA"/>
</dbReference>
<reference evidence="2" key="1">
    <citation type="submission" date="2018-11" db="EMBL/GenBank/DDBJ databases">
        <authorList>
            <consortium name="Genoscope - CEA"/>
            <person name="William W."/>
        </authorList>
    </citation>
    <scope>NUCLEOTIDE SEQUENCE</scope>
</reference>
<evidence type="ECO:0000313" key="2">
    <source>
        <dbReference type="EMBL" id="VDC67979.1"/>
    </source>
</evidence>
<sequence length="81" mass="8941">KKSPPLSSSSSNLLHSLENPVNFNQKLLKLFEIVICRIGFGINIKGGKLENTYDQVIVQNISGVGHHTEEECIKDDTLTCS</sequence>
<proteinExistence type="predicted"/>
<organism evidence="2">
    <name type="scientific">Brassica campestris</name>
    <name type="common">Field mustard</name>
    <dbReference type="NCBI Taxonomy" id="3711"/>
    <lineage>
        <taxon>Eukaryota</taxon>
        <taxon>Viridiplantae</taxon>
        <taxon>Streptophyta</taxon>
        <taxon>Embryophyta</taxon>
        <taxon>Tracheophyta</taxon>
        <taxon>Spermatophyta</taxon>
        <taxon>Magnoliopsida</taxon>
        <taxon>eudicotyledons</taxon>
        <taxon>Gunneridae</taxon>
        <taxon>Pentapetalae</taxon>
        <taxon>rosids</taxon>
        <taxon>malvids</taxon>
        <taxon>Brassicales</taxon>
        <taxon>Brassicaceae</taxon>
        <taxon>Brassiceae</taxon>
        <taxon>Brassica</taxon>
    </lineage>
</organism>
<dbReference type="Gramene" id="A06p43450.2_BraZ1">
    <property type="protein sequence ID" value="A06p43450.2_BraZ1.CDS"/>
    <property type="gene ID" value="A06g43450.2_BraZ1"/>
</dbReference>
<protein>
    <submittedName>
        <fullName evidence="1">Uncharacterized protein</fullName>
    </submittedName>
</protein>
<dbReference type="AlphaFoldDB" id="A0A3P5YLI7"/>
<evidence type="ECO:0000313" key="1">
    <source>
        <dbReference type="EMBL" id="CAG7872105.1"/>
    </source>
</evidence>